<dbReference type="EMBL" id="MU129174">
    <property type="protein sequence ID" value="KAF9505106.1"/>
    <property type="molecule type" value="Genomic_DNA"/>
</dbReference>
<evidence type="ECO:0000313" key="3">
    <source>
        <dbReference type="EMBL" id="KAF9505106.1"/>
    </source>
</evidence>
<accession>A0A9P6AG49</accession>
<organism evidence="3 4">
    <name type="scientific">Hydnum rufescens UP504</name>
    <dbReference type="NCBI Taxonomy" id="1448309"/>
    <lineage>
        <taxon>Eukaryota</taxon>
        <taxon>Fungi</taxon>
        <taxon>Dikarya</taxon>
        <taxon>Basidiomycota</taxon>
        <taxon>Agaricomycotina</taxon>
        <taxon>Agaricomycetes</taxon>
        <taxon>Cantharellales</taxon>
        <taxon>Hydnaceae</taxon>
        <taxon>Hydnum</taxon>
    </lineage>
</organism>
<feature type="compositionally biased region" description="Polar residues" evidence="1">
    <location>
        <begin position="39"/>
        <end position="59"/>
    </location>
</feature>
<evidence type="ECO:0000313" key="4">
    <source>
        <dbReference type="Proteomes" id="UP000886523"/>
    </source>
</evidence>
<keyword evidence="2" id="KW-0812">Transmembrane</keyword>
<gene>
    <name evidence="3" type="ORF">BS47DRAFT_1354265</name>
</gene>
<evidence type="ECO:0000256" key="1">
    <source>
        <dbReference type="SAM" id="MobiDB-lite"/>
    </source>
</evidence>
<name>A0A9P6AG49_9AGAM</name>
<keyword evidence="2" id="KW-1133">Transmembrane helix</keyword>
<feature type="transmembrane region" description="Helical" evidence="2">
    <location>
        <begin position="12"/>
        <end position="30"/>
    </location>
</feature>
<keyword evidence="2" id="KW-0472">Membrane</keyword>
<sequence length="59" mass="6278">MEGVVEANGVVLRAIVYVAGFSYLVTLSFLSDPPRFSDCSGSTSPEAHTQSWLAAENVT</sequence>
<dbReference type="Proteomes" id="UP000886523">
    <property type="component" value="Unassembled WGS sequence"/>
</dbReference>
<protein>
    <submittedName>
        <fullName evidence="3">Uncharacterized protein</fullName>
    </submittedName>
</protein>
<feature type="region of interest" description="Disordered" evidence="1">
    <location>
        <begin position="36"/>
        <end position="59"/>
    </location>
</feature>
<comment type="caution">
    <text evidence="3">The sequence shown here is derived from an EMBL/GenBank/DDBJ whole genome shotgun (WGS) entry which is preliminary data.</text>
</comment>
<proteinExistence type="predicted"/>
<keyword evidence="4" id="KW-1185">Reference proteome</keyword>
<dbReference type="AlphaFoldDB" id="A0A9P6AG49"/>
<reference evidence="3" key="1">
    <citation type="journal article" date="2020" name="Nat. Commun.">
        <title>Large-scale genome sequencing of mycorrhizal fungi provides insights into the early evolution of symbiotic traits.</title>
        <authorList>
            <person name="Miyauchi S."/>
            <person name="Kiss E."/>
            <person name="Kuo A."/>
            <person name="Drula E."/>
            <person name="Kohler A."/>
            <person name="Sanchez-Garcia M."/>
            <person name="Morin E."/>
            <person name="Andreopoulos B."/>
            <person name="Barry K.W."/>
            <person name="Bonito G."/>
            <person name="Buee M."/>
            <person name="Carver A."/>
            <person name="Chen C."/>
            <person name="Cichocki N."/>
            <person name="Clum A."/>
            <person name="Culley D."/>
            <person name="Crous P.W."/>
            <person name="Fauchery L."/>
            <person name="Girlanda M."/>
            <person name="Hayes R.D."/>
            <person name="Keri Z."/>
            <person name="LaButti K."/>
            <person name="Lipzen A."/>
            <person name="Lombard V."/>
            <person name="Magnuson J."/>
            <person name="Maillard F."/>
            <person name="Murat C."/>
            <person name="Nolan M."/>
            <person name="Ohm R.A."/>
            <person name="Pangilinan J."/>
            <person name="Pereira M.F."/>
            <person name="Perotto S."/>
            <person name="Peter M."/>
            <person name="Pfister S."/>
            <person name="Riley R."/>
            <person name="Sitrit Y."/>
            <person name="Stielow J.B."/>
            <person name="Szollosi G."/>
            <person name="Zifcakova L."/>
            <person name="Stursova M."/>
            <person name="Spatafora J.W."/>
            <person name="Tedersoo L."/>
            <person name="Vaario L.M."/>
            <person name="Yamada A."/>
            <person name="Yan M."/>
            <person name="Wang P."/>
            <person name="Xu J."/>
            <person name="Bruns T."/>
            <person name="Baldrian P."/>
            <person name="Vilgalys R."/>
            <person name="Dunand C."/>
            <person name="Henrissat B."/>
            <person name="Grigoriev I.V."/>
            <person name="Hibbett D."/>
            <person name="Nagy L.G."/>
            <person name="Martin F.M."/>
        </authorList>
    </citation>
    <scope>NUCLEOTIDE SEQUENCE</scope>
    <source>
        <strain evidence="3">UP504</strain>
    </source>
</reference>
<evidence type="ECO:0000256" key="2">
    <source>
        <dbReference type="SAM" id="Phobius"/>
    </source>
</evidence>